<feature type="compositionally biased region" description="Pro residues" evidence="7">
    <location>
        <begin position="88"/>
        <end position="100"/>
    </location>
</feature>
<evidence type="ECO:0000256" key="3">
    <source>
        <dbReference type="ARBA" id="ARBA00022692"/>
    </source>
</evidence>
<dbReference type="GO" id="GO:0016020">
    <property type="term" value="C:membrane"/>
    <property type="evidence" value="ECO:0007669"/>
    <property type="project" value="UniProtKB-SubCell"/>
</dbReference>
<sequence length="419" mass="42931">MTAQGTGPSEPVAGSGPAGAEASGAVPGQAGGAGAEQRSQWARPLDPADQAPPAPSIPPAPAEPDGRRLQDAGGPASPGLPTGHPGWTAPPAPGQPPVPWSAPQGAPFAGQPGAPAPASGSGPGGGQPSPPGGQPGQQTRCYRHTDREAFVSCQRCGRPICPDCMRPASVGFHCPEEGGAPRRPARTALGGRAENASSGLVTKILIALCLVAFVLQGLPGLSGGSRVNSFTEDFGMSVFYIVANHEYYRLVSPAFLHGSIFHILINMYALYVLGMQLEATLGRLRYLALFLGCAVAGNTLSFLMHRDEAGYLSVGASTAIFGFAAAYYVVARRLRIDARPILIVIGINLVLTFTISGIDMWGHIGGLAAGLLLGLVYAYVPRRLAALQALGTVALVGVCVLVAVLGTPSLAELLSNTRG</sequence>
<dbReference type="SUPFAM" id="SSF144091">
    <property type="entry name" value="Rhomboid-like"/>
    <property type="match status" value="1"/>
</dbReference>
<keyword evidence="6 8" id="KW-0472">Membrane</keyword>
<name>A0A937R6F1_9ACTN</name>
<feature type="compositionally biased region" description="Low complexity" evidence="7">
    <location>
        <begin position="101"/>
        <end position="120"/>
    </location>
</feature>
<feature type="transmembrane region" description="Helical" evidence="8">
    <location>
        <begin position="387"/>
        <end position="406"/>
    </location>
</feature>
<keyword evidence="5 8" id="KW-1133">Transmembrane helix</keyword>
<dbReference type="InterPro" id="IPR050925">
    <property type="entry name" value="Rhomboid_protease_S54"/>
</dbReference>
<comment type="caution">
    <text evidence="10">The sequence shown here is derived from an EMBL/GenBank/DDBJ whole genome shotgun (WGS) entry which is preliminary data.</text>
</comment>
<feature type="domain" description="Peptidase S54 rhomboid" evidence="9">
    <location>
        <begin position="245"/>
        <end position="378"/>
    </location>
</feature>
<feature type="transmembrane region" description="Helical" evidence="8">
    <location>
        <begin position="364"/>
        <end position="380"/>
    </location>
</feature>
<dbReference type="InterPro" id="IPR035952">
    <property type="entry name" value="Rhomboid-like_sf"/>
</dbReference>
<evidence type="ECO:0000256" key="2">
    <source>
        <dbReference type="ARBA" id="ARBA00009045"/>
    </source>
</evidence>
<dbReference type="RefSeq" id="WP_203007577.1">
    <property type="nucleotide sequence ID" value="NZ_JADWYU010000029.1"/>
</dbReference>
<dbReference type="PANTHER" id="PTHR43731:SF14">
    <property type="entry name" value="PRESENILIN-ASSOCIATED RHOMBOID-LIKE PROTEIN, MITOCHONDRIAL"/>
    <property type="match status" value="1"/>
</dbReference>
<evidence type="ECO:0000313" key="10">
    <source>
        <dbReference type="EMBL" id="MBL7626583.1"/>
    </source>
</evidence>
<dbReference type="Gene3D" id="1.20.1540.10">
    <property type="entry name" value="Rhomboid-like"/>
    <property type="match status" value="1"/>
</dbReference>
<feature type="transmembrane region" description="Helical" evidence="8">
    <location>
        <begin position="200"/>
        <end position="218"/>
    </location>
</feature>
<evidence type="ECO:0000259" key="9">
    <source>
        <dbReference type="Pfam" id="PF01694"/>
    </source>
</evidence>
<evidence type="ECO:0000313" key="11">
    <source>
        <dbReference type="Proteomes" id="UP000604475"/>
    </source>
</evidence>
<protein>
    <submittedName>
        <fullName evidence="10">Rhomboid family intramembrane serine protease</fullName>
    </submittedName>
</protein>
<dbReference type="EMBL" id="JAEACQ010000144">
    <property type="protein sequence ID" value="MBL7626583.1"/>
    <property type="molecule type" value="Genomic_DNA"/>
</dbReference>
<dbReference type="InterPro" id="IPR022764">
    <property type="entry name" value="Peptidase_S54_rhomboid_dom"/>
</dbReference>
<keyword evidence="11" id="KW-1185">Reference proteome</keyword>
<feature type="transmembrane region" description="Helical" evidence="8">
    <location>
        <begin position="254"/>
        <end position="274"/>
    </location>
</feature>
<dbReference type="Pfam" id="PF01694">
    <property type="entry name" value="Rhomboid"/>
    <property type="match status" value="1"/>
</dbReference>
<evidence type="ECO:0000256" key="1">
    <source>
        <dbReference type="ARBA" id="ARBA00004141"/>
    </source>
</evidence>
<gene>
    <name evidence="10" type="ORF">I7412_05240</name>
</gene>
<organism evidence="10 11">
    <name type="scientific">Frankia nepalensis</name>
    <dbReference type="NCBI Taxonomy" id="1836974"/>
    <lineage>
        <taxon>Bacteria</taxon>
        <taxon>Bacillati</taxon>
        <taxon>Actinomycetota</taxon>
        <taxon>Actinomycetes</taxon>
        <taxon>Frankiales</taxon>
        <taxon>Frankiaceae</taxon>
        <taxon>Frankia</taxon>
    </lineage>
</organism>
<evidence type="ECO:0000256" key="8">
    <source>
        <dbReference type="SAM" id="Phobius"/>
    </source>
</evidence>
<comment type="subcellular location">
    <subcellularLocation>
        <location evidence="1">Membrane</location>
        <topology evidence="1">Multi-pass membrane protein</topology>
    </subcellularLocation>
</comment>
<feature type="compositionally biased region" description="Pro residues" evidence="7">
    <location>
        <begin position="50"/>
        <end position="62"/>
    </location>
</feature>
<feature type="transmembrane region" description="Helical" evidence="8">
    <location>
        <begin position="341"/>
        <end position="358"/>
    </location>
</feature>
<evidence type="ECO:0000256" key="5">
    <source>
        <dbReference type="ARBA" id="ARBA00022989"/>
    </source>
</evidence>
<keyword evidence="3 8" id="KW-0812">Transmembrane</keyword>
<keyword evidence="4" id="KW-0378">Hydrolase</keyword>
<reference evidence="10" key="1">
    <citation type="submission" date="2020-12" db="EMBL/GenBank/DDBJ databases">
        <title>Genomic characterization of non-nitrogen-fixing Frankia strains.</title>
        <authorList>
            <person name="Carlos-Shanley C."/>
            <person name="Guerra T."/>
            <person name="Hahn D."/>
        </authorList>
    </citation>
    <scope>NUCLEOTIDE SEQUENCE</scope>
    <source>
        <strain evidence="10">CN6</strain>
    </source>
</reference>
<dbReference type="GO" id="GO:0006508">
    <property type="term" value="P:proteolysis"/>
    <property type="evidence" value="ECO:0007669"/>
    <property type="project" value="UniProtKB-KW"/>
</dbReference>
<feature type="compositionally biased region" description="Low complexity" evidence="7">
    <location>
        <begin position="7"/>
        <end position="28"/>
    </location>
</feature>
<comment type="similarity">
    <text evidence="2">Belongs to the peptidase S54 family.</text>
</comment>
<proteinExistence type="inferred from homology"/>
<dbReference type="PANTHER" id="PTHR43731">
    <property type="entry name" value="RHOMBOID PROTEASE"/>
    <property type="match status" value="1"/>
</dbReference>
<dbReference type="Proteomes" id="UP000604475">
    <property type="component" value="Unassembled WGS sequence"/>
</dbReference>
<dbReference type="AlphaFoldDB" id="A0A937R6F1"/>
<evidence type="ECO:0000256" key="7">
    <source>
        <dbReference type="SAM" id="MobiDB-lite"/>
    </source>
</evidence>
<feature type="region of interest" description="Disordered" evidence="7">
    <location>
        <begin position="1"/>
        <end position="140"/>
    </location>
</feature>
<feature type="transmembrane region" description="Helical" evidence="8">
    <location>
        <begin position="286"/>
        <end position="304"/>
    </location>
</feature>
<feature type="transmembrane region" description="Helical" evidence="8">
    <location>
        <begin position="310"/>
        <end position="329"/>
    </location>
</feature>
<evidence type="ECO:0000256" key="4">
    <source>
        <dbReference type="ARBA" id="ARBA00022801"/>
    </source>
</evidence>
<evidence type="ECO:0000256" key="6">
    <source>
        <dbReference type="ARBA" id="ARBA00023136"/>
    </source>
</evidence>
<keyword evidence="10" id="KW-0645">Protease</keyword>
<accession>A0A937R6F1</accession>
<dbReference type="GO" id="GO:0004252">
    <property type="term" value="F:serine-type endopeptidase activity"/>
    <property type="evidence" value="ECO:0007669"/>
    <property type="project" value="InterPro"/>
</dbReference>